<gene>
    <name evidence="14" type="primary">Ildr1</name>
    <name evidence="14" type="ORF">GALDEA_R11946</name>
</gene>
<keyword evidence="8" id="KW-1015">Disulfide bond</keyword>
<feature type="non-terminal residue" evidence="14">
    <location>
        <position position="1"/>
    </location>
</feature>
<proteinExistence type="inferred from homology"/>
<dbReference type="SMART" id="SM00409">
    <property type="entry name" value="IG"/>
    <property type="match status" value="1"/>
</dbReference>
<evidence type="ECO:0000256" key="2">
    <source>
        <dbReference type="ARBA" id="ARBA00009491"/>
    </source>
</evidence>
<dbReference type="EMBL" id="VWZX01003923">
    <property type="protein sequence ID" value="NXI38989.1"/>
    <property type="molecule type" value="Genomic_DNA"/>
</dbReference>
<dbReference type="PANTHER" id="PTHR15923">
    <property type="entry name" value="TRANSMEMBRANE AND IMMUNOGLOBULIN DOMAIN-CONTAINING PROTEIN"/>
    <property type="match status" value="1"/>
</dbReference>
<evidence type="ECO:0000256" key="6">
    <source>
        <dbReference type="ARBA" id="ARBA00022989"/>
    </source>
</evidence>
<dbReference type="AlphaFoldDB" id="A0A7K9SRV3"/>
<feature type="domain" description="Ig-like" evidence="13">
    <location>
        <begin position="22"/>
        <end position="144"/>
    </location>
</feature>
<keyword evidence="4 12" id="KW-0812">Transmembrane</keyword>
<dbReference type="InterPro" id="IPR036179">
    <property type="entry name" value="Ig-like_dom_sf"/>
</dbReference>
<feature type="non-terminal residue" evidence="14">
    <location>
        <position position="524"/>
    </location>
</feature>
<dbReference type="PROSITE" id="PS50835">
    <property type="entry name" value="IG_LIKE"/>
    <property type="match status" value="1"/>
</dbReference>
<evidence type="ECO:0000256" key="1">
    <source>
        <dbReference type="ARBA" id="ARBA00004435"/>
    </source>
</evidence>
<keyword evidence="6 12" id="KW-1133">Transmembrane helix</keyword>
<feature type="transmembrane region" description="Helical" evidence="12">
    <location>
        <begin position="145"/>
        <end position="169"/>
    </location>
</feature>
<dbReference type="Pfam" id="PF05624">
    <property type="entry name" value="LSR"/>
    <property type="match status" value="1"/>
</dbReference>
<evidence type="ECO:0000256" key="11">
    <source>
        <dbReference type="SAM" id="MobiDB-lite"/>
    </source>
</evidence>
<feature type="compositionally biased region" description="Polar residues" evidence="11">
    <location>
        <begin position="315"/>
        <end position="332"/>
    </location>
</feature>
<evidence type="ECO:0000313" key="15">
    <source>
        <dbReference type="Proteomes" id="UP000566440"/>
    </source>
</evidence>
<feature type="compositionally biased region" description="Basic and acidic residues" evidence="11">
    <location>
        <begin position="358"/>
        <end position="376"/>
    </location>
</feature>
<keyword evidence="9" id="KW-0393">Immunoglobulin domain</keyword>
<dbReference type="SUPFAM" id="SSF48726">
    <property type="entry name" value="Immunoglobulin"/>
    <property type="match status" value="1"/>
</dbReference>
<evidence type="ECO:0000256" key="7">
    <source>
        <dbReference type="ARBA" id="ARBA00023136"/>
    </source>
</evidence>
<feature type="region of interest" description="Disordered" evidence="11">
    <location>
        <begin position="300"/>
        <end position="524"/>
    </location>
</feature>
<comment type="similarity">
    <text evidence="2">Belongs to the immunoglobulin superfamily. LISCH7 family.</text>
</comment>
<dbReference type="GO" id="GO:0005923">
    <property type="term" value="C:bicellular tight junction"/>
    <property type="evidence" value="ECO:0007669"/>
    <property type="project" value="UniProtKB-SubCell"/>
</dbReference>
<dbReference type="InterPro" id="IPR008664">
    <property type="entry name" value="LISCH7"/>
</dbReference>
<sequence length="524" mass="59781">AGCLSLLVTVQDSERYTTLFATVILKCDYSTSTQLQDVVVTWRFKSFCKDPIFDYYSSSYQAGLALGQDPSDDCNDSQRKVRVVIQKYGQKDPVLGVDYQQRKITIQNRADLVISEVMWWDHGMYYCTVEAQGDTSGDADKEVKLIVLHWLTVLLIILGGLLLLLLIGVCWCQCCPQYCCCHIPCACCPTRCCCNEKVLERHRFMKQAQALAPWLAPGMFYRGSDRNSQPSSYQLNPLLQQDVSLQNSLPLVQPQAQLSPNKGVLDYLESEIQNINMSHLRPSSYQQQAVQPSLLSSLGSEIMPPPLTDHIPSIHGSSNSSWPQRATHTSRPCDSAAEDRRENRRWPLPSSGDSHSSYSREPRGRQREDHPQRQRTDGYNGRQQHSRWDVSPPRQAERGKSSSSSNSFYPEEAKERSSHHRGWRQEHAERRDYQHPTRRSNTSGQRRHSYSPPSRRGSWSSSEEQVRLPATKRRQRQQAREWPEDKPPSYRSLEIIPGQDKKHKGRAGPRSDRGSSHSGRSIVI</sequence>
<dbReference type="InterPro" id="IPR003599">
    <property type="entry name" value="Ig_sub"/>
</dbReference>
<keyword evidence="7 12" id="KW-0472">Membrane</keyword>
<evidence type="ECO:0000256" key="4">
    <source>
        <dbReference type="ARBA" id="ARBA00022692"/>
    </source>
</evidence>
<evidence type="ECO:0000256" key="10">
    <source>
        <dbReference type="ARBA" id="ARBA00046288"/>
    </source>
</evidence>
<feature type="compositionally biased region" description="Low complexity" evidence="11">
    <location>
        <begin position="450"/>
        <end position="462"/>
    </location>
</feature>
<comment type="caution">
    <text evidence="14">The sequence shown here is derived from an EMBL/GenBank/DDBJ whole genome shotgun (WGS) entry which is preliminary data.</text>
</comment>
<organism evidence="14 15">
    <name type="scientific">Galbula dea</name>
    <dbReference type="NCBI Taxonomy" id="1109041"/>
    <lineage>
        <taxon>Eukaryota</taxon>
        <taxon>Metazoa</taxon>
        <taxon>Chordata</taxon>
        <taxon>Craniata</taxon>
        <taxon>Vertebrata</taxon>
        <taxon>Euteleostomi</taxon>
        <taxon>Archelosauria</taxon>
        <taxon>Archosauria</taxon>
        <taxon>Dinosauria</taxon>
        <taxon>Saurischia</taxon>
        <taxon>Theropoda</taxon>
        <taxon>Coelurosauria</taxon>
        <taxon>Aves</taxon>
        <taxon>Neognathae</taxon>
        <taxon>Neoaves</taxon>
        <taxon>Telluraves</taxon>
        <taxon>Coraciimorphae</taxon>
        <taxon>Piciformes</taxon>
        <taxon>Galbulidae</taxon>
        <taxon>Galbula</taxon>
    </lineage>
</organism>
<evidence type="ECO:0000256" key="9">
    <source>
        <dbReference type="ARBA" id="ARBA00023319"/>
    </source>
</evidence>
<dbReference type="InterPro" id="IPR013783">
    <property type="entry name" value="Ig-like_fold"/>
</dbReference>
<dbReference type="OrthoDB" id="9944507at2759"/>
<evidence type="ECO:0000256" key="12">
    <source>
        <dbReference type="SAM" id="Phobius"/>
    </source>
</evidence>
<dbReference type="GO" id="GO:0005886">
    <property type="term" value="C:plasma membrane"/>
    <property type="evidence" value="ECO:0007669"/>
    <property type="project" value="TreeGrafter"/>
</dbReference>
<dbReference type="GO" id="GO:0012505">
    <property type="term" value="C:endomembrane system"/>
    <property type="evidence" value="ECO:0007669"/>
    <property type="project" value="UniProtKB-SubCell"/>
</dbReference>
<dbReference type="Proteomes" id="UP000566440">
    <property type="component" value="Unassembled WGS sequence"/>
</dbReference>
<dbReference type="Gene3D" id="2.60.40.10">
    <property type="entry name" value="Immunoglobulins"/>
    <property type="match status" value="1"/>
</dbReference>
<protein>
    <submittedName>
        <fullName evidence="14">ILDR1 protein</fullName>
    </submittedName>
</protein>
<accession>A0A7K9SRV3</accession>
<dbReference type="InterPro" id="IPR051874">
    <property type="entry name" value="Ig-like_domain-LISCH7"/>
</dbReference>
<keyword evidence="3" id="KW-0796">Tight junction</keyword>
<comment type="subcellular location">
    <subcellularLocation>
        <location evidence="1">Cell junction</location>
        <location evidence="1">Tight junction</location>
    </subcellularLocation>
    <subcellularLocation>
        <location evidence="10">Endomembrane system</location>
        <topology evidence="10">Single-pass type I membrane protein</topology>
    </subcellularLocation>
</comment>
<dbReference type="GO" id="GO:0070506">
    <property type="term" value="F:high-density lipoprotein particle receptor activity"/>
    <property type="evidence" value="ECO:0007669"/>
    <property type="project" value="TreeGrafter"/>
</dbReference>
<evidence type="ECO:0000256" key="3">
    <source>
        <dbReference type="ARBA" id="ARBA00022427"/>
    </source>
</evidence>
<evidence type="ECO:0000313" key="14">
    <source>
        <dbReference type="EMBL" id="NXI38989.1"/>
    </source>
</evidence>
<reference evidence="14 15" key="1">
    <citation type="submission" date="2019-09" db="EMBL/GenBank/DDBJ databases">
        <title>Bird 10,000 Genomes (B10K) Project - Family phase.</title>
        <authorList>
            <person name="Zhang G."/>
        </authorList>
    </citation>
    <scope>NUCLEOTIDE SEQUENCE [LARGE SCALE GENOMIC DNA]</scope>
    <source>
        <strain evidence="14">B10K-DU-001-62</strain>
        <tissue evidence="14">Muscle</tissue>
    </source>
</reference>
<evidence type="ECO:0000259" key="13">
    <source>
        <dbReference type="PROSITE" id="PS50835"/>
    </source>
</evidence>
<keyword evidence="5" id="KW-0965">Cell junction</keyword>
<evidence type="ECO:0000256" key="8">
    <source>
        <dbReference type="ARBA" id="ARBA00023157"/>
    </source>
</evidence>
<keyword evidence="15" id="KW-1185">Reference proteome</keyword>
<evidence type="ECO:0000256" key="5">
    <source>
        <dbReference type="ARBA" id="ARBA00022949"/>
    </source>
</evidence>
<dbReference type="PANTHER" id="PTHR15923:SF3">
    <property type="entry name" value="IMMUNOGLOBULIN-LIKE DOMAIN-CONTAINING RECEPTOR 1"/>
    <property type="match status" value="1"/>
</dbReference>
<feature type="compositionally biased region" description="Basic and acidic residues" evidence="11">
    <location>
        <begin position="423"/>
        <end position="435"/>
    </location>
</feature>
<feature type="compositionally biased region" description="Basic and acidic residues" evidence="11">
    <location>
        <begin position="478"/>
        <end position="488"/>
    </location>
</feature>
<name>A0A7K9SRV3_9PICI</name>
<dbReference type="InterPro" id="IPR007110">
    <property type="entry name" value="Ig-like_dom"/>
</dbReference>